<comment type="caution">
    <text evidence="2">The sequence shown here is derived from an EMBL/GenBank/DDBJ whole genome shotgun (WGS) entry which is preliminary data.</text>
</comment>
<keyword evidence="2" id="KW-0808">Transferase</keyword>
<dbReference type="Gene3D" id="3.90.550.10">
    <property type="entry name" value="Spore Coat Polysaccharide Biosynthesis Protein SpsA, Chain A"/>
    <property type="match status" value="1"/>
</dbReference>
<dbReference type="InterPro" id="IPR001173">
    <property type="entry name" value="Glyco_trans_2-like"/>
</dbReference>
<evidence type="ECO:0000259" key="1">
    <source>
        <dbReference type="Pfam" id="PF00535"/>
    </source>
</evidence>
<name>A0ABU6HWG3_9FLAO</name>
<sequence>MEKPLVTIIVVSYNHGKFIRENLESIKKQTYENIELIVGDDASKDNSVEIFEQWLQENNYLAERNFHSENTGLATMLNECIALAKGKYIKLIAADDFLHQEAIEKYVSKLESLGDEYGMVFSNTHTIDDKSFIIKDFADYDSLGKIDPLIFRKELIKGNRIAALTVLLKTDVLKETGEYDNRFIVEDYFRWLKISEKYLIAYIPEKLTYYRMHPQNISKIKAEKIELETTQLQMMFDKEGTVKDKINRYTHRYYLSGKKLPDDYITAYHLYPFRVRRLDLAIRNKIPTLFYKIINKIAELKQ</sequence>
<dbReference type="SUPFAM" id="SSF53448">
    <property type="entry name" value="Nucleotide-diphospho-sugar transferases"/>
    <property type="match status" value="1"/>
</dbReference>
<evidence type="ECO:0000313" key="2">
    <source>
        <dbReference type="EMBL" id="MEC3877203.1"/>
    </source>
</evidence>
<protein>
    <submittedName>
        <fullName evidence="2">Glycosyltransferase</fullName>
        <ecNumber evidence="2">2.4.-.-</ecNumber>
    </submittedName>
</protein>
<reference evidence="2 3" key="1">
    <citation type="submission" date="2024-01" db="EMBL/GenBank/DDBJ databases">
        <title>Chryseobacterium sp. T9W2-O.</title>
        <authorList>
            <person name="Maltman C."/>
        </authorList>
    </citation>
    <scope>NUCLEOTIDE SEQUENCE [LARGE SCALE GENOMIC DNA]</scope>
    <source>
        <strain evidence="2 3">T9W2-O</strain>
    </source>
</reference>
<gene>
    <name evidence="2" type="ORF">SOP96_15925</name>
</gene>
<feature type="domain" description="Glycosyltransferase 2-like" evidence="1">
    <location>
        <begin position="7"/>
        <end position="115"/>
    </location>
</feature>
<dbReference type="Pfam" id="PF00535">
    <property type="entry name" value="Glycos_transf_2"/>
    <property type="match status" value="1"/>
</dbReference>
<dbReference type="PANTHER" id="PTHR22916:SF3">
    <property type="entry name" value="UDP-GLCNAC:BETAGAL BETA-1,3-N-ACETYLGLUCOSAMINYLTRANSFERASE-LIKE PROTEIN 1"/>
    <property type="match status" value="1"/>
</dbReference>
<keyword evidence="2" id="KW-0328">Glycosyltransferase</keyword>
<dbReference type="InterPro" id="IPR029044">
    <property type="entry name" value="Nucleotide-diphossugar_trans"/>
</dbReference>
<organism evidence="2 3">
    <name type="scientific">Chryseobacterium salviniae</name>
    <dbReference type="NCBI Taxonomy" id="3101750"/>
    <lineage>
        <taxon>Bacteria</taxon>
        <taxon>Pseudomonadati</taxon>
        <taxon>Bacteroidota</taxon>
        <taxon>Flavobacteriia</taxon>
        <taxon>Flavobacteriales</taxon>
        <taxon>Weeksellaceae</taxon>
        <taxon>Chryseobacterium group</taxon>
        <taxon>Chryseobacterium</taxon>
    </lineage>
</organism>
<dbReference type="RefSeq" id="WP_326321886.1">
    <property type="nucleotide sequence ID" value="NZ_JAYLAA010000050.1"/>
</dbReference>
<dbReference type="Proteomes" id="UP001348397">
    <property type="component" value="Unassembled WGS sequence"/>
</dbReference>
<proteinExistence type="predicted"/>
<accession>A0ABU6HWG3</accession>
<dbReference type="PANTHER" id="PTHR22916">
    <property type="entry name" value="GLYCOSYLTRANSFERASE"/>
    <property type="match status" value="1"/>
</dbReference>
<dbReference type="EMBL" id="JAYLAA010000050">
    <property type="protein sequence ID" value="MEC3877203.1"/>
    <property type="molecule type" value="Genomic_DNA"/>
</dbReference>
<keyword evidence="3" id="KW-1185">Reference proteome</keyword>
<dbReference type="EC" id="2.4.-.-" evidence="2"/>
<dbReference type="GO" id="GO:0016757">
    <property type="term" value="F:glycosyltransferase activity"/>
    <property type="evidence" value="ECO:0007669"/>
    <property type="project" value="UniProtKB-KW"/>
</dbReference>
<evidence type="ECO:0000313" key="3">
    <source>
        <dbReference type="Proteomes" id="UP001348397"/>
    </source>
</evidence>